<sequence length="135" mass="15866">MTEYLNKQAVLEWLNMECPTAWEIMQAIKSGAFDTDNSEIQRLKKERDEARQKAEDAWKEIEELEDRLLRVSDRWFSVKEPPKNGQRVLIWYRKGKTQDVAESRFANGGYIGFWDSEVTHWMPMPEPPNRDSASG</sequence>
<organism evidence="3 4">
    <name type="scientific">Candidatus Reconcilbacillus cellulovorans</name>
    <dbReference type="NCBI Taxonomy" id="1906605"/>
    <lineage>
        <taxon>Bacteria</taxon>
        <taxon>Bacillati</taxon>
        <taxon>Bacillota</taxon>
        <taxon>Bacilli</taxon>
        <taxon>Bacillales</taxon>
        <taxon>Paenibacillaceae</taxon>
        <taxon>Candidatus Reconcilbacillus</taxon>
    </lineage>
</organism>
<dbReference type="Pfam" id="PF04448">
    <property type="entry name" value="DUF551"/>
    <property type="match status" value="1"/>
</dbReference>
<reference evidence="3 4" key="1">
    <citation type="submission" date="2016-12" db="EMBL/GenBank/DDBJ databases">
        <title>Candidatus Reconcilibacillus cellulovorans genome.</title>
        <authorList>
            <person name="Kolinko S."/>
            <person name="Wu Y.-W."/>
            <person name="Tachea F."/>
            <person name="Denzel E."/>
            <person name="Hiras J."/>
            <person name="Baecker N."/>
            <person name="Chan L.J."/>
            <person name="Eichorst S.A."/>
            <person name="Frey D."/>
            <person name="Adams P.D."/>
            <person name="Pray T."/>
            <person name="Tanjore D."/>
            <person name="Petzold C.J."/>
            <person name="Gladden J.M."/>
            <person name="Simmons B.A."/>
            <person name="Singer S.W."/>
        </authorList>
    </citation>
    <scope>NUCLEOTIDE SEQUENCE [LARGE SCALE GENOMIC DNA]</scope>
    <source>
        <strain evidence="3">JTherm</strain>
    </source>
</reference>
<keyword evidence="1" id="KW-0175">Coiled coil</keyword>
<evidence type="ECO:0000259" key="2">
    <source>
        <dbReference type="Pfam" id="PF04448"/>
    </source>
</evidence>
<dbReference type="AlphaFoldDB" id="A0A2A6DWW3"/>
<evidence type="ECO:0000313" key="3">
    <source>
        <dbReference type="EMBL" id="PDO09225.1"/>
    </source>
</evidence>
<dbReference type="InterPro" id="IPR007539">
    <property type="entry name" value="DUF551"/>
</dbReference>
<evidence type="ECO:0000256" key="1">
    <source>
        <dbReference type="SAM" id="Coils"/>
    </source>
</evidence>
<feature type="domain" description="DUF551" evidence="2">
    <location>
        <begin position="75"/>
        <end position="129"/>
    </location>
</feature>
<feature type="coiled-coil region" evidence="1">
    <location>
        <begin position="33"/>
        <end position="67"/>
    </location>
</feature>
<accession>A0A2A6DWW3</accession>
<dbReference type="EMBL" id="MOXJ01000057">
    <property type="protein sequence ID" value="PDO09225.1"/>
    <property type="molecule type" value="Genomic_DNA"/>
</dbReference>
<dbReference type="Proteomes" id="UP000243688">
    <property type="component" value="Unassembled WGS sequence"/>
</dbReference>
<comment type="caution">
    <text evidence="3">The sequence shown here is derived from an EMBL/GenBank/DDBJ whole genome shotgun (WGS) entry which is preliminary data.</text>
</comment>
<proteinExistence type="predicted"/>
<protein>
    <recommendedName>
        <fullName evidence="2">DUF551 domain-containing protein</fullName>
    </recommendedName>
</protein>
<name>A0A2A6DWW3_9BACL</name>
<gene>
    <name evidence="3" type="ORF">BLM47_13755</name>
</gene>
<evidence type="ECO:0000313" key="4">
    <source>
        <dbReference type="Proteomes" id="UP000243688"/>
    </source>
</evidence>